<dbReference type="SUPFAM" id="SSF49464">
    <property type="entry name" value="Carboxypeptidase regulatory domain-like"/>
    <property type="match status" value="4"/>
</dbReference>
<name>A0A1B9F4E0_9BACT</name>
<feature type="chain" id="PRO_5008626179" evidence="2">
    <location>
        <begin position="29"/>
        <end position="1204"/>
    </location>
</feature>
<keyword evidence="4" id="KW-1185">Reference proteome</keyword>
<evidence type="ECO:0000256" key="1">
    <source>
        <dbReference type="ARBA" id="ARBA00022729"/>
    </source>
</evidence>
<evidence type="ECO:0000313" key="3">
    <source>
        <dbReference type="EMBL" id="OCC14685.1"/>
    </source>
</evidence>
<dbReference type="PANTHER" id="PTHR23303:SF14">
    <property type="entry name" value="BOS COMPLEX SUBUNIT NOMO1-RELATED"/>
    <property type="match status" value="1"/>
</dbReference>
<protein>
    <submittedName>
        <fullName evidence="3">Outer membrane protein</fullName>
    </submittedName>
</protein>
<keyword evidence="1 2" id="KW-0732">Signal</keyword>
<reference evidence="3 4" key="1">
    <citation type="submission" date="2016-06" db="EMBL/GenBank/DDBJ databases">
        <title>Respiratory ammonification of nitrate coupled to the oxidation of elemental sulfur in deep-sea autotrophic thermophilic bacteria.</title>
        <authorList>
            <person name="Slobodkina G.B."/>
            <person name="Mardanov A.V."/>
            <person name="Ravin N.V."/>
            <person name="Frolova A.A."/>
            <person name="Viryasiv M.B."/>
            <person name="Chernyh N.A."/>
            <person name="Bonch-Osmolovskaya E.A."/>
            <person name="Slobodkin A.I."/>
        </authorList>
    </citation>
    <scope>NUCLEOTIDE SEQUENCE [LARGE SCALE GENOMIC DNA]</scope>
    <source>
        <strain evidence="3 4">S69</strain>
    </source>
</reference>
<dbReference type="SUPFAM" id="SSF49452">
    <property type="entry name" value="Starch-binding domain-like"/>
    <property type="match status" value="2"/>
</dbReference>
<dbReference type="Pfam" id="PF13620">
    <property type="entry name" value="CarboxypepD_reg"/>
    <property type="match status" value="5"/>
</dbReference>
<dbReference type="EMBL" id="MAGO01000010">
    <property type="protein sequence ID" value="OCC14685.1"/>
    <property type="molecule type" value="Genomic_DNA"/>
</dbReference>
<dbReference type="STRING" id="1156395.DBT_2000"/>
<dbReference type="InterPro" id="IPR051417">
    <property type="entry name" value="SDr/BOS_complex"/>
</dbReference>
<dbReference type="OrthoDB" id="5491003at2"/>
<dbReference type="AlphaFoldDB" id="A0A1B9F4E0"/>
<dbReference type="InterPro" id="IPR013784">
    <property type="entry name" value="Carb-bd-like_fold"/>
</dbReference>
<evidence type="ECO:0000313" key="4">
    <source>
        <dbReference type="Proteomes" id="UP000093080"/>
    </source>
</evidence>
<dbReference type="GO" id="GO:0030246">
    <property type="term" value="F:carbohydrate binding"/>
    <property type="evidence" value="ECO:0007669"/>
    <property type="project" value="InterPro"/>
</dbReference>
<evidence type="ECO:0000256" key="2">
    <source>
        <dbReference type="SAM" id="SignalP"/>
    </source>
</evidence>
<feature type="signal peptide" evidence="2">
    <location>
        <begin position="1"/>
        <end position="28"/>
    </location>
</feature>
<dbReference type="Gene3D" id="2.60.40.1120">
    <property type="entry name" value="Carboxypeptidase-like, regulatory domain"/>
    <property type="match status" value="6"/>
</dbReference>
<dbReference type="PANTHER" id="PTHR23303">
    <property type="entry name" value="CARBOXYPEPTIDASE REGULATORY REGION-CONTAINING"/>
    <property type="match status" value="1"/>
</dbReference>
<comment type="caution">
    <text evidence="3">The sequence shown here is derived from an EMBL/GenBank/DDBJ whole genome shotgun (WGS) entry which is preliminary data.</text>
</comment>
<dbReference type="RefSeq" id="WP_067619710.1">
    <property type="nucleotide sequence ID" value="NZ_MAGO01000010.1"/>
</dbReference>
<accession>A0A1B9F4E0</accession>
<sequence length="1204" mass="130641">MKYFKTITVGWLKLFVVLMALTSSIAEASTYIRGMVTDAQGIPLQGVLVNAYDAQTMNLTAGVYTDNDGVFQIDRTLDGGTLPFGEYKIQAIPNEDYKPKWYDNILNLTETVPFIEEVTIVVQAKSPLGTINGTITDKVSGAVVPSAFIYIDALNRSTQSDQNGQFSFVVPVGTYAVRVTKEGYHEKTLSSIIVTEGQTNTLAIQLEKIRPGSVSGTVIDTNNNPIDGVRAFLKGTAYETVTDTGGHYSLLNIPPGDYTLRFEAPNYNPAEVSVSIPEDGTTVHDQVLELILNPGILEGYVKDSVTNATISGAYISLKNTTCEAQSGPDGSFRIQCEPGEHTVRIEKERYRATEETISIPNGGTLRKDFKISPFARLTGSVKDSVLGLAILGANVRACGFQTLTDQNGLYELYIPAGNCTVEASKYGYKTAQNTVSISWGDDRQIDFQLEPSATIRGLITDSITGDPLSGAIIKAGPYSAQSGIDGKYAFKVLPGDYSVNATRYPCYQSSNTTISIIENQSATLNFKLDPAGEISGTLKNATGNVTIGVWDSDSLALVRSEDRNLDPSNPQDVPFNFKLPCGTYFLAALKDGQILWWEDNTTGEREITVDESALIHRDLVLSFPQKDTFGKITGTVSNIPPGLAYSEVWAYSDLTGGFGTGAIADNGTYSITELIPADDYLVVIFLGNDNTPVFYNGVNFALDPEQATLVSVEAGNVTSNIDFDLKSFLHYSLTVRILSGLKEGELYRIRALSDEVDKVITFIPNNEDVQNGISKTLRLPQGRYLISVEGPEGVYYYAGNDTDGIRSPNDAIYVEITNADESISLKYPVPLVFSICGSIAGLAPLGESEILATAWSNNSGFQKSISLNPGDNDTISYCISGLPANPDYKLGLYLKNRDLHVYWKANSIVFKPENADLIDLSSNNATNIDFSLSSLIMGELYGTITGLEPGERISLIVSNSTNRKIVVTRANLNGIALYRLKMPTGTYTLVCWPRRHKPQKRDGIFIAEGGKNRIDFSYTPIYEADLSVLIKGIDRSYRVVLAFAGEEYYDKAVTKVNETEANATVAHVFKAPSGNYTAFYAIYHGDDLVAYDDTNVTIAGANIVKQIGVVDLSGIISISANVTGISPDAGWVDILILDSAGQYYSGAGGAPDDNHQLAHDFQLPSGTYQLKAVQWDANMTVIGSLCEFNGTVTNSGTYKIDCSK</sequence>
<gene>
    <name evidence="3" type="ORF">DBT_2000</name>
</gene>
<organism evidence="3 4">
    <name type="scientific">Dissulfuribacter thermophilus</name>
    <dbReference type="NCBI Taxonomy" id="1156395"/>
    <lineage>
        <taxon>Bacteria</taxon>
        <taxon>Pseudomonadati</taxon>
        <taxon>Thermodesulfobacteriota</taxon>
        <taxon>Dissulfuribacteria</taxon>
        <taxon>Dissulfuribacterales</taxon>
        <taxon>Dissulfuribacteraceae</taxon>
        <taxon>Dissulfuribacter</taxon>
    </lineage>
</organism>
<dbReference type="InterPro" id="IPR008969">
    <property type="entry name" value="CarboxyPept-like_regulatory"/>
</dbReference>
<proteinExistence type="predicted"/>
<dbReference type="Proteomes" id="UP000093080">
    <property type="component" value="Unassembled WGS sequence"/>
</dbReference>